<dbReference type="InterPro" id="IPR016162">
    <property type="entry name" value="Ald_DH_N"/>
</dbReference>
<dbReference type="Pfam" id="PF00171">
    <property type="entry name" value="Aldedh"/>
    <property type="match status" value="1"/>
</dbReference>
<comment type="caution">
    <text evidence="6">The sequence shown here is derived from an EMBL/GenBank/DDBJ whole genome shotgun (WGS) entry which is preliminary data.</text>
</comment>
<organism evidence="6 7">
    <name type="scientific">Brevibacterium celere</name>
    <dbReference type="NCBI Taxonomy" id="225845"/>
    <lineage>
        <taxon>Bacteria</taxon>
        <taxon>Bacillati</taxon>
        <taxon>Actinomycetota</taxon>
        <taxon>Actinomycetes</taxon>
        <taxon>Micrococcales</taxon>
        <taxon>Brevibacteriaceae</taxon>
        <taxon>Brevibacterium</taxon>
    </lineage>
</organism>
<dbReference type="GO" id="GO:0008911">
    <property type="term" value="F:lactaldehyde dehydrogenase (NAD+) activity"/>
    <property type="evidence" value="ECO:0007669"/>
    <property type="project" value="TreeGrafter"/>
</dbReference>
<dbReference type="InterPro" id="IPR029510">
    <property type="entry name" value="Ald_DH_CS_GLU"/>
</dbReference>
<dbReference type="Gene3D" id="3.40.309.10">
    <property type="entry name" value="Aldehyde Dehydrogenase, Chain A, domain 2"/>
    <property type="match status" value="1"/>
</dbReference>
<proteinExistence type="inferred from homology"/>
<dbReference type="InterPro" id="IPR015590">
    <property type="entry name" value="Aldehyde_DH_dom"/>
</dbReference>
<evidence type="ECO:0000256" key="1">
    <source>
        <dbReference type="ARBA" id="ARBA00009986"/>
    </source>
</evidence>
<reference evidence="6 7" key="1">
    <citation type="submission" date="2018-06" db="EMBL/GenBank/DDBJ databases">
        <title>Freshwater and sediment microbial communities from various areas in North America, analyzing microbe dynamics in response to fracking.</title>
        <authorList>
            <person name="Lamendella R."/>
        </authorList>
    </citation>
    <scope>NUCLEOTIDE SEQUENCE [LARGE SCALE GENOMIC DNA]</scope>
    <source>
        <strain evidence="6 7">3b_TX</strain>
    </source>
</reference>
<evidence type="ECO:0000256" key="2">
    <source>
        <dbReference type="ARBA" id="ARBA00023002"/>
    </source>
</evidence>
<keyword evidence="2 4" id="KW-0560">Oxidoreductase</keyword>
<dbReference type="Proteomes" id="UP000253509">
    <property type="component" value="Unassembled WGS sequence"/>
</dbReference>
<gene>
    <name evidence="6" type="ORF">DFO65_11221</name>
</gene>
<feature type="active site" evidence="3">
    <location>
        <position position="267"/>
    </location>
</feature>
<evidence type="ECO:0000256" key="3">
    <source>
        <dbReference type="PROSITE-ProRule" id="PRU10007"/>
    </source>
</evidence>
<comment type="similarity">
    <text evidence="1 4">Belongs to the aldehyde dehydrogenase family.</text>
</comment>
<protein>
    <submittedName>
        <fullName evidence="6">Acyl-CoA reductase-like NAD-dependent aldehyde dehydrogenase</fullName>
    </submittedName>
</protein>
<dbReference type="InterPro" id="IPR016163">
    <property type="entry name" value="Ald_DH_C"/>
</dbReference>
<dbReference type="SUPFAM" id="SSF53720">
    <property type="entry name" value="ALDH-like"/>
    <property type="match status" value="1"/>
</dbReference>
<sequence>MLTAELDAGTEVVRAVADSISSLIPGGAFIGGDITQVTSPLHVREVETGQLIGTVDNVSSAGVASAVERARQSLDSPWEPWQRQEALLDAASELEALNDDAALILAAEGIKTITEARQEVQRAVHTLKLSARAIDTHTGETLNLSSTARGSRRSGYFERYPLGVVAAITPFNDPLNLVAHKIGPALAAGNSVIVKPAEQTPFSALLLAMILHRSGVPEGRLAVLPGDSTTGRALVEHDGVDVLTFTGGEKVGNSISAQANGRKVLLELGGNNAVVVAADADIDAAVRACVAGAFSAAGQNCISVQRVYVHESIIDAVIPLALRQTERLKVGTKFNPRTEVGPMVSDAAVRSFLERIAEAERQGAEVRTGGVARGRFVDPTILTSVDETMSVFREECFAPVMTIGAFDDWRTLPDRIHSGGQPMQVGVFSADIGLCLSLADRLRVGTVLINESSDFRIDSMPFGSFGRSGVGREGVKFAMQELSAPKSIIFSPIDSRTHPRMEQAHD</sequence>
<keyword evidence="7" id="KW-1185">Reference proteome</keyword>
<dbReference type="Gene3D" id="3.40.605.10">
    <property type="entry name" value="Aldehyde Dehydrogenase, Chain A, domain 1"/>
    <property type="match status" value="1"/>
</dbReference>
<dbReference type="PROSITE" id="PS00687">
    <property type="entry name" value="ALDEHYDE_DEHYDR_GLU"/>
    <property type="match status" value="1"/>
</dbReference>
<evidence type="ECO:0000313" key="6">
    <source>
        <dbReference type="EMBL" id="RBP69487.1"/>
    </source>
</evidence>
<dbReference type="RefSeq" id="WP_181778739.1">
    <property type="nucleotide sequence ID" value="NZ_QNSB01000012.1"/>
</dbReference>
<dbReference type="AlphaFoldDB" id="A0A366IFQ5"/>
<accession>A0A366IFQ5</accession>
<evidence type="ECO:0000259" key="5">
    <source>
        <dbReference type="Pfam" id="PF00171"/>
    </source>
</evidence>
<feature type="domain" description="Aldehyde dehydrogenase" evidence="5">
    <location>
        <begin position="42"/>
        <end position="488"/>
    </location>
</feature>
<dbReference type="InterPro" id="IPR051020">
    <property type="entry name" value="ALDH-related_metabolic_enz"/>
</dbReference>
<evidence type="ECO:0000256" key="4">
    <source>
        <dbReference type="RuleBase" id="RU003345"/>
    </source>
</evidence>
<dbReference type="InterPro" id="IPR016161">
    <property type="entry name" value="Ald_DH/histidinol_DH"/>
</dbReference>
<dbReference type="PANTHER" id="PTHR42991">
    <property type="entry name" value="ALDEHYDE DEHYDROGENASE"/>
    <property type="match status" value="1"/>
</dbReference>
<name>A0A366IFQ5_9MICO</name>
<evidence type="ECO:0000313" key="7">
    <source>
        <dbReference type="Proteomes" id="UP000253509"/>
    </source>
</evidence>
<dbReference type="EMBL" id="QNSB01000012">
    <property type="protein sequence ID" value="RBP69487.1"/>
    <property type="molecule type" value="Genomic_DNA"/>
</dbReference>
<dbReference type="PANTHER" id="PTHR42991:SF1">
    <property type="entry name" value="ALDEHYDE DEHYDROGENASE"/>
    <property type="match status" value="1"/>
</dbReference>